<dbReference type="InterPro" id="IPR015915">
    <property type="entry name" value="Kelch-typ_b-propeller"/>
</dbReference>
<evidence type="ECO:0000256" key="2">
    <source>
        <dbReference type="ARBA" id="ARBA00022737"/>
    </source>
</evidence>
<name>A0A8J4QCU1_9ROSI</name>
<keyword evidence="5" id="KW-1185">Reference proteome</keyword>
<accession>A0A8J4QCU1</accession>
<dbReference type="OrthoDB" id="45365at2759"/>
<evidence type="ECO:0000313" key="4">
    <source>
        <dbReference type="EMBL" id="KAF3943163.1"/>
    </source>
</evidence>
<keyword evidence="1" id="KW-0880">Kelch repeat</keyword>
<dbReference type="InterPro" id="IPR006652">
    <property type="entry name" value="Kelch_1"/>
</dbReference>
<dbReference type="Pfam" id="PF01344">
    <property type="entry name" value="Kelch_1"/>
    <property type="match status" value="2"/>
</dbReference>
<dbReference type="AlphaFoldDB" id="A0A8J4QCU1"/>
<comment type="caution">
    <text evidence="4">The sequence shown here is derived from an EMBL/GenBank/DDBJ whole genome shotgun (WGS) entry which is preliminary data.</text>
</comment>
<dbReference type="Proteomes" id="UP000737018">
    <property type="component" value="Unassembled WGS sequence"/>
</dbReference>
<dbReference type="InterPro" id="IPR001810">
    <property type="entry name" value="F-box_dom"/>
</dbReference>
<dbReference type="SMART" id="SM00612">
    <property type="entry name" value="Kelch"/>
    <property type="match status" value="2"/>
</dbReference>
<evidence type="ECO:0000259" key="3">
    <source>
        <dbReference type="PROSITE" id="PS50181"/>
    </source>
</evidence>
<dbReference type="SUPFAM" id="SSF81383">
    <property type="entry name" value="F-box domain"/>
    <property type="match status" value="1"/>
</dbReference>
<dbReference type="PANTHER" id="PTHR46344:SF27">
    <property type="entry name" value="KELCH REPEAT SUPERFAMILY PROTEIN"/>
    <property type="match status" value="1"/>
</dbReference>
<protein>
    <recommendedName>
        <fullName evidence="3">F-box domain-containing protein</fullName>
    </recommendedName>
</protein>
<dbReference type="Gene3D" id="2.120.10.80">
    <property type="entry name" value="Kelch-type beta propeller"/>
    <property type="match status" value="1"/>
</dbReference>
<gene>
    <name evidence="4" type="ORF">CMV_030249</name>
</gene>
<dbReference type="CDD" id="cd22152">
    <property type="entry name" value="F-box_AtAFR-like"/>
    <property type="match status" value="1"/>
</dbReference>
<dbReference type="InterPro" id="IPR036047">
    <property type="entry name" value="F-box-like_dom_sf"/>
</dbReference>
<dbReference type="SMART" id="SM00256">
    <property type="entry name" value="FBOX"/>
    <property type="match status" value="1"/>
</dbReference>
<dbReference type="EMBL" id="JRKL02013065">
    <property type="protein sequence ID" value="KAF3943163.1"/>
    <property type="molecule type" value="Genomic_DNA"/>
</dbReference>
<reference evidence="4" key="1">
    <citation type="submission" date="2020-03" db="EMBL/GenBank/DDBJ databases">
        <title>Castanea mollissima Vanexum genome sequencing.</title>
        <authorList>
            <person name="Staton M."/>
        </authorList>
    </citation>
    <scope>NUCLEOTIDE SEQUENCE</scope>
    <source>
        <tissue evidence="4">Leaf</tissue>
    </source>
</reference>
<dbReference type="PANTHER" id="PTHR46344">
    <property type="entry name" value="OS02G0202900 PROTEIN"/>
    <property type="match status" value="1"/>
</dbReference>
<dbReference type="Pfam" id="PF00646">
    <property type="entry name" value="F-box"/>
    <property type="match status" value="1"/>
</dbReference>
<organism evidence="4 5">
    <name type="scientific">Castanea mollissima</name>
    <name type="common">Chinese chestnut</name>
    <dbReference type="NCBI Taxonomy" id="60419"/>
    <lineage>
        <taxon>Eukaryota</taxon>
        <taxon>Viridiplantae</taxon>
        <taxon>Streptophyta</taxon>
        <taxon>Embryophyta</taxon>
        <taxon>Tracheophyta</taxon>
        <taxon>Spermatophyta</taxon>
        <taxon>Magnoliopsida</taxon>
        <taxon>eudicotyledons</taxon>
        <taxon>Gunneridae</taxon>
        <taxon>Pentapetalae</taxon>
        <taxon>rosids</taxon>
        <taxon>fabids</taxon>
        <taxon>Fagales</taxon>
        <taxon>Fagaceae</taxon>
        <taxon>Castanea</taxon>
    </lineage>
</organism>
<dbReference type="PROSITE" id="PS50181">
    <property type="entry name" value="FBOX"/>
    <property type="match status" value="1"/>
</dbReference>
<evidence type="ECO:0000256" key="1">
    <source>
        <dbReference type="ARBA" id="ARBA00022441"/>
    </source>
</evidence>
<dbReference type="SUPFAM" id="SSF117281">
    <property type="entry name" value="Kelch motif"/>
    <property type="match status" value="1"/>
</dbReference>
<proteinExistence type="predicted"/>
<evidence type="ECO:0000313" key="5">
    <source>
        <dbReference type="Proteomes" id="UP000737018"/>
    </source>
</evidence>
<sequence length="546" mass="61642">MGSFLSLAVPKIRTRDYNEICQNENCKRQRMSSSFDEDSTRLIPSLPDELSIQIIARLPRISYFDVRLVSRKWMATVMSPELFKLRKELGTTEEWLYLLTKVEEDKLLWHALDPLSRKWQRLPMMPNVVYEDESRKGSSGLWMWNMVGPSIKIAEVIRGWLGWKDSWDQMPYCGCAIGAVDGCLYVLGGFSRALTMKCVWRFDPIQNAWTEVTSMSTGRAYCKTSILNNKLYVVGGVSRGRGGLTPLQSAEVFDPSMGTWSQVPSMPFSKAQVLPTAFLADMLKPIATGLTSYMGRLCVPQSLYSWPFFVDVGGEIYDPETNSWVEMPNGMGEGWPARQAGTKLSVVVDGELYAFEPSSSLDSGKIKVYDQREDAWKVVIGKVPIYDFADSESPYLLAGFHGKLHVITKDARHHIAVLQADLCSSPSSSTSLFATSLNEHSDTVAESDAVVWKVIASRDFGSAELMMEHNVSTRYLIWWHRNDQKLTKETWCCNICLLHFKLFGVGGPFLVMEFSTSLARRDPIILKINLRQCSSKNLIESRRCLG</sequence>
<feature type="domain" description="F-box" evidence="3">
    <location>
        <begin position="40"/>
        <end position="86"/>
    </location>
</feature>
<keyword evidence="2" id="KW-0677">Repeat</keyword>